<dbReference type="SUPFAM" id="SSF52833">
    <property type="entry name" value="Thioredoxin-like"/>
    <property type="match status" value="1"/>
</dbReference>
<dbReference type="OrthoDB" id="6399635at2"/>
<dbReference type="InterPro" id="IPR017937">
    <property type="entry name" value="Thioredoxin_CS"/>
</dbReference>
<keyword evidence="2" id="KW-0201">Cytochrome c-type biogenesis</keyword>
<reference evidence="6 7" key="1">
    <citation type="submission" date="2019-03" db="EMBL/GenBank/DDBJ databases">
        <title>Dyadobacter AR-3-6 sp. nov., isolated from arctic soil.</title>
        <authorList>
            <person name="Chaudhary D.K."/>
        </authorList>
    </citation>
    <scope>NUCLEOTIDE SEQUENCE [LARGE SCALE GENOMIC DNA]</scope>
    <source>
        <strain evidence="6 7">AR-3-6</strain>
    </source>
</reference>
<comment type="caution">
    <text evidence="6">The sequence shown here is derived from an EMBL/GenBank/DDBJ whole genome shotgun (WGS) entry which is preliminary data.</text>
</comment>
<evidence type="ECO:0000256" key="3">
    <source>
        <dbReference type="ARBA" id="ARBA00023157"/>
    </source>
</evidence>
<organism evidence="6 7">
    <name type="scientific">Dyadobacter psychrotolerans</name>
    <dbReference type="NCBI Taxonomy" id="2541721"/>
    <lineage>
        <taxon>Bacteria</taxon>
        <taxon>Pseudomonadati</taxon>
        <taxon>Bacteroidota</taxon>
        <taxon>Cytophagia</taxon>
        <taxon>Cytophagales</taxon>
        <taxon>Spirosomataceae</taxon>
        <taxon>Dyadobacter</taxon>
    </lineage>
</organism>
<dbReference type="PANTHER" id="PTHR42852">
    <property type="entry name" value="THIOL:DISULFIDE INTERCHANGE PROTEIN DSBE"/>
    <property type="match status" value="1"/>
</dbReference>
<evidence type="ECO:0000259" key="5">
    <source>
        <dbReference type="PROSITE" id="PS51352"/>
    </source>
</evidence>
<dbReference type="Pfam" id="PF00578">
    <property type="entry name" value="AhpC-TSA"/>
    <property type="match status" value="1"/>
</dbReference>
<dbReference type="Gene3D" id="3.40.30.10">
    <property type="entry name" value="Glutaredoxin"/>
    <property type="match status" value="1"/>
</dbReference>
<dbReference type="InterPro" id="IPR036249">
    <property type="entry name" value="Thioredoxin-like_sf"/>
</dbReference>
<dbReference type="InterPro" id="IPR050553">
    <property type="entry name" value="Thioredoxin_ResA/DsbE_sf"/>
</dbReference>
<dbReference type="GO" id="GO:0017004">
    <property type="term" value="P:cytochrome complex assembly"/>
    <property type="evidence" value="ECO:0007669"/>
    <property type="project" value="UniProtKB-KW"/>
</dbReference>
<keyword evidence="3" id="KW-1015">Disulfide bond</keyword>
<evidence type="ECO:0000313" key="7">
    <source>
        <dbReference type="Proteomes" id="UP000294850"/>
    </source>
</evidence>
<keyword evidence="4" id="KW-0676">Redox-active center</keyword>
<comment type="subcellular location">
    <subcellularLocation>
        <location evidence="1">Cell envelope</location>
    </subcellularLocation>
</comment>
<dbReference type="Proteomes" id="UP000294850">
    <property type="component" value="Unassembled WGS sequence"/>
</dbReference>
<dbReference type="InterPro" id="IPR013766">
    <property type="entry name" value="Thioredoxin_domain"/>
</dbReference>
<dbReference type="PROSITE" id="PS00194">
    <property type="entry name" value="THIOREDOXIN_1"/>
    <property type="match status" value="1"/>
</dbReference>
<dbReference type="AlphaFoldDB" id="A0A4R5DH16"/>
<dbReference type="GO" id="GO:0030313">
    <property type="term" value="C:cell envelope"/>
    <property type="evidence" value="ECO:0007669"/>
    <property type="project" value="UniProtKB-SubCell"/>
</dbReference>
<evidence type="ECO:0000313" key="6">
    <source>
        <dbReference type="EMBL" id="TDE13306.1"/>
    </source>
</evidence>
<dbReference type="PROSITE" id="PS51352">
    <property type="entry name" value="THIOREDOXIN_2"/>
    <property type="match status" value="1"/>
</dbReference>
<protein>
    <submittedName>
        <fullName evidence="6">TlpA family protein disulfide reductase</fullName>
    </submittedName>
</protein>
<dbReference type="CDD" id="cd02966">
    <property type="entry name" value="TlpA_like_family"/>
    <property type="match status" value="1"/>
</dbReference>
<evidence type="ECO:0000256" key="4">
    <source>
        <dbReference type="ARBA" id="ARBA00023284"/>
    </source>
</evidence>
<keyword evidence="7" id="KW-1185">Reference proteome</keyword>
<feature type="domain" description="Thioredoxin" evidence="5">
    <location>
        <begin position="28"/>
        <end position="172"/>
    </location>
</feature>
<evidence type="ECO:0000256" key="1">
    <source>
        <dbReference type="ARBA" id="ARBA00004196"/>
    </source>
</evidence>
<accession>A0A4R5DH16</accession>
<proteinExistence type="predicted"/>
<evidence type="ECO:0000256" key="2">
    <source>
        <dbReference type="ARBA" id="ARBA00022748"/>
    </source>
</evidence>
<dbReference type="InterPro" id="IPR000866">
    <property type="entry name" value="AhpC/TSA"/>
</dbReference>
<sequence length="172" mass="19369">MRNIKLFIGLAGLLFLLNQERSLAQKPIEVGGLAPEIELSTPGGKMVSLSSLRGNLVLIDFWASWCAPCVQEQPELKKLYAKYHRPSQTGVNLDIYAVSLDSKKDAWERAIKKLDLPWTQVSDLKFWTSPVAKTYQLEGIPFNLLVDQKGYIIALNLHGEQLDQFLSKRVGK</sequence>
<gene>
    <name evidence="6" type="ORF">E0F88_19875</name>
</gene>
<dbReference type="EMBL" id="SMFL01000007">
    <property type="protein sequence ID" value="TDE13306.1"/>
    <property type="molecule type" value="Genomic_DNA"/>
</dbReference>
<dbReference type="RefSeq" id="WP_131960027.1">
    <property type="nucleotide sequence ID" value="NZ_SMFL01000007.1"/>
</dbReference>
<name>A0A4R5DH16_9BACT</name>
<dbReference type="PANTHER" id="PTHR42852:SF6">
    <property type="entry name" value="THIOL:DISULFIDE INTERCHANGE PROTEIN DSBE"/>
    <property type="match status" value="1"/>
</dbReference>